<proteinExistence type="predicted"/>
<dbReference type="OrthoDB" id="9150238at2"/>
<feature type="domain" description="Effector-associated" evidence="1">
    <location>
        <begin position="234"/>
        <end position="317"/>
    </location>
</feature>
<dbReference type="STRING" id="159449.B4N89_05645"/>
<reference evidence="2 3" key="1">
    <citation type="submission" date="2017-03" db="EMBL/GenBank/DDBJ databases">
        <title>Draft genome sequence of Streptomyces scabrisporus NF3, endophyte isolated from Amphipterygium adstringens.</title>
        <authorList>
            <person name="Vazquez M."/>
            <person name="Ceapa C.D."/>
            <person name="Rodriguez Luna D."/>
            <person name="Sanchez Esquivel S."/>
        </authorList>
    </citation>
    <scope>NUCLEOTIDE SEQUENCE [LARGE SCALE GENOMIC DNA]</scope>
    <source>
        <strain evidence="2 3">NF3</strain>
    </source>
</reference>
<evidence type="ECO:0000313" key="3">
    <source>
        <dbReference type="Proteomes" id="UP000190037"/>
    </source>
</evidence>
<protein>
    <recommendedName>
        <fullName evidence="1">Effector-associated domain-containing protein</fullName>
    </recommendedName>
</protein>
<dbReference type="Gene3D" id="3.40.50.300">
    <property type="entry name" value="P-loop containing nucleotide triphosphate hydrolases"/>
    <property type="match status" value="1"/>
</dbReference>
<sequence>MWRVPGTRGRFYGRDNTLADLRALMQVEHRVVLRPQDDLPGLGTTHLAREYAYRHRHLYDVVWWFDCAARPAESGVAFLHRVLEQLADLGRRVGQIVGPGHELHSREGWLLIFDEVDRPGLIGEMIPTGPGHVLITSTDPLARHLGSTVDLPPLDRQSSVLMLLDAHRGFELELVTAEAIAAFVGDRPAAIARIAELFATGLVSPEVTLELLRFGNMAKLSRTIPQNQVVYLADLFLAVRGLRAPDTWSIWLDLSEDYLEHQLLHRHMTDARSMLLHMLRTLVNGPEPIHSLQCLCRALHDVLPNTQGVEEVCRAIDNLPG</sequence>
<dbReference type="eggNOG" id="COG3903">
    <property type="taxonomic scope" value="Bacteria"/>
</dbReference>
<accession>A0A1T3NUE9</accession>
<name>A0A1T3NUE9_9ACTN</name>
<evidence type="ECO:0000259" key="1">
    <source>
        <dbReference type="Pfam" id="PF19956"/>
    </source>
</evidence>
<dbReference type="EMBL" id="MWQN01000001">
    <property type="protein sequence ID" value="OPC80503.1"/>
    <property type="molecule type" value="Genomic_DNA"/>
</dbReference>
<dbReference type="Proteomes" id="UP000190037">
    <property type="component" value="Unassembled WGS sequence"/>
</dbReference>
<organism evidence="2 3">
    <name type="scientific">Embleya scabrispora</name>
    <dbReference type="NCBI Taxonomy" id="159449"/>
    <lineage>
        <taxon>Bacteria</taxon>
        <taxon>Bacillati</taxon>
        <taxon>Actinomycetota</taxon>
        <taxon>Actinomycetes</taxon>
        <taxon>Kitasatosporales</taxon>
        <taxon>Streptomycetaceae</taxon>
        <taxon>Embleya</taxon>
    </lineage>
</organism>
<keyword evidence="3" id="KW-1185">Reference proteome</keyword>
<dbReference type="SUPFAM" id="SSF52540">
    <property type="entry name" value="P-loop containing nucleoside triphosphate hydrolases"/>
    <property type="match status" value="1"/>
</dbReference>
<dbReference type="InterPro" id="IPR045431">
    <property type="entry name" value="EAD2"/>
</dbReference>
<comment type="caution">
    <text evidence="2">The sequence shown here is derived from an EMBL/GenBank/DDBJ whole genome shotgun (WGS) entry which is preliminary data.</text>
</comment>
<dbReference type="Pfam" id="PF19956">
    <property type="entry name" value="EAD2"/>
    <property type="match status" value="1"/>
</dbReference>
<dbReference type="AlphaFoldDB" id="A0A1T3NUE9"/>
<gene>
    <name evidence="2" type="ORF">B4N89_05645</name>
</gene>
<dbReference type="InterPro" id="IPR027417">
    <property type="entry name" value="P-loop_NTPase"/>
</dbReference>
<evidence type="ECO:0000313" key="2">
    <source>
        <dbReference type="EMBL" id="OPC80503.1"/>
    </source>
</evidence>
<dbReference type="RefSeq" id="WP_143657859.1">
    <property type="nucleotide sequence ID" value="NZ_MWQN01000001.1"/>
</dbReference>